<feature type="transmembrane region" description="Helical" evidence="1">
    <location>
        <begin position="242"/>
        <end position="265"/>
    </location>
</feature>
<keyword evidence="3" id="KW-1185">Reference proteome</keyword>
<keyword evidence="1" id="KW-1133">Transmembrane helix</keyword>
<dbReference type="Proteomes" id="UP000794436">
    <property type="component" value="Unassembled WGS sequence"/>
</dbReference>
<protein>
    <submittedName>
        <fullName evidence="2">Uncharacterized protein</fullName>
    </submittedName>
</protein>
<keyword evidence="1" id="KW-0812">Transmembrane</keyword>
<feature type="transmembrane region" description="Helical" evidence="1">
    <location>
        <begin position="95"/>
        <end position="120"/>
    </location>
</feature>
<evidence type="ECO:0000313" key="2">
    <source>
        <dbReference type="EMBL" id="TMW58572.1"/>
    </source>
</evidence>
<dbReference type="EMBL" id="SPLM01000111">
    <property type="protein sequence ID" value="TMW58572.1"/>
    <property type="molecule type" value="Genomic_DNA"/>
</dbReference>
<sequence length="464" mass="52576">MVYYTKSSAGGIALSAICFVLMMPTTVLPLAAYSYDLVVLSKESFEFWFLTILNVVGCCFCWTLLGDARVMAPTVASVVCQHGLLLDGNIHTRRLLLRTFVMASPFIFIALLAIVLHYTPRLRVSTIALSPNIEIDTMDVAVHCYSTLAIFIGSKVFHSRHLVFPSREPFKWIECSVYVPRCRLVPEETNPGPSTSSIRAIGKDTDVTSVRLSLVTEGMPHTIDTNDNIATFIRSFVPFRGFLWVNGLGYGGWMCSWISLIWLMAQPSSSGETPSNQLALASVGVISTLLSIGVFIANAPHVLLRRLLGSLDAWFVSFQFTVVTVGVCDSIQWDERVIFMVPMWLWCHWAMILDTLTPLMKTRLHLRRWFVRAVLMMLVVYPVLLQYWIFYSNAPGLRNRVLLSVSLFGSTVRMEAYSLLVSRAWTVCLWMGRFLWRELFRSADSFKLLKFRVEYPVTEAIWPT</sequence>
<dbReference type="AlphaFoldDB" id="A0A8K1C9U4"/>
<gene>
    <name evidence="2" type="ORF">Poli38472_010131</name>
</gene>
<feature type="transmembrane region" description="Helical" evidence="1">
    <location>
        <begin position="12"/>
        <end position="35"/>
    </location>
</feature>
<comment type="caution">
    <text evidence="2">The sequence shown here is derived from an EMBL/GenBank/DDBJ whole genome shotgun (WGS) entry which is preliminary data.</text>
</comment>
<organism evidence="2 3">
    <name type="scientific">Pythium oligandrum</name>
    <name type="common">Mycoparasitic fungus</name>
    <dbReference type="NCBI Taxonomy" id="41045"/>
    <lineage>
        <taxon>Eukaryota</taxon>
        <taxon>Sar</taxon>
        <taxon>Stramenopiles</taxon>
        <taxon>Oomycota</taxon>
        <taxon>Peronosporomycetes</taxon>
        <taxon>Pythiales</taxon>
        <taxon>Pythiaceae</taxon>
        <taxon>Pythium</taxon>
    </lineage>
</organism>
<feature type="transmembrane region" description="Helical" evidence="1">
    <location>
        <begin position="277"/>
        <end position="299"/>
    </location>
</feature>
<accession>A0A8K1C9U4</accession>
<evidence type="ECO:0000256" key="1">
    <source>
        <dbReference type="SAM" id="Phobius"/>
    </source>
</evidence>
<proteinExistence type="predicted"/>
<keyword evidence="1" id="KW-0472">Membrane</keyword>
<evidence type="ECO:0000313" key="3">
    <source>
        <dbReference type="Proteomes" id="UP000794436"/>
    </source>
</evidence>
<feature type="transmembrane region" description="Helical" evidence="1">
    <location>
        <begin position="369"/>
        <end position="390"/>
    </location>
</feature>
<feature type="transmembrane region" description="Helical" evidence="1">
    <location>
        <begin position="47"/>
        <end position="65"/>
    </location>
</feature>
<reference evidence="2" key="1">
    <citation type="submission" date="2019-03" db="EMBL/GenBank/DDBJ databases">
        <title>Long read genome sequence of the mycoparasitic Pythium oligandrum ATCC 38472 isolated from sugarbeet rhizosphere.</title>
        <authorList>
            <person name="Gaulin E."/>
        </authorList>
    </citation>
    <scope>NUCLEOTIDE SEQUENCE</scope>
    <source>
        <strain evidence="2">ATCC 38472_TT</strain>
    </source>
</reference>
<name>A0A8K1C9U4_PYTOL</name>